<name>G5J3S1_CROWT</name>
<dbReference type="AlphaFoldDB" id="G5J3S1"/>
<comment type="caution">
    <text evidence="2">The sequence shown here is derived from an EMBL/GenBank/DDBJ whole genome shotgun (WGS) entry which is preliminary data.</text>
</comment>
<dbReference type="PATRIC" id="fig|423471.3.peg.2013"/>
<dbReference type="EMBL" id="AESD01000328">
    <property type="protein sequence ID" value="EHJ13146.1"/>
    <property type="molecule type" value="Genomic_DNA"/>
</dbReference>
<proteinExistence type="predicted"/>
<dbReference type="GeneID" id="88765864"/>
<dbReference type="RefSeq" id="WP_007305148.1">
    <property type="nucleotide sequence ID" value="NZ_AESD01000328.1"/>
</dbReference>
<feature type="coiled-coil region" evidence="1">
    <location>
        <begin position="1"/>
        <end position="28"/>
    </location>
</feature>
<accession>G5J3S1</accession>
<keyword evidence="1" id="KW-0175">Coiled coil</keyword>
<dbReference type="Proteomes" id="UP000003477">
    <property type="component" value="Unassembled WGS sequence"/>
</dbReference>
<gene>
    <name evidence="2" type="ORF">CWATWH0003_2145</name>
</gene>
<reference evidence="2 3" key="1">
    <citation type="journal article" date="2011" name="Front. Microbiol.">
        <title>Two Strains of Crocosphaera watsonii with Highly Conserved Genomes are Distinguished by Strain-Specific Features.</title>
        <authorList>
            <person name="Bench S.R."/>
            <person name="Ilikchyan I.N."/>
            <person name="Tripp H.J."/>
            <person name="Zehr J.P."/>
        </authorList>
    </citation>
    <scope>NUCLEOTIDE SEQUENCE [LARGE SCALE GENOMIC DNA]</scope>
    <source>
        <strain evidence="2 3">WH 0003</strain>
    </source>
</reference>
<evidence type="ECO:0000313" key="2">
    <source>
        <dbReference type="EMBL" id="EHJ13146.1"/>
    </source>
</evidence>
<organism evidence="2 3">
    <name type="scientific">Crocosphaera watsonii WH 0003</name>
    <dbReference type="NCBI Taxonomy" id="423471"/>
    <lineage>
        <taxon>Bacteria</taxon>
        <taxon>Bacillati</taxon>
        <taxon>Cyanobacteriota</taxon>
        <taxon>Cyanophyceae</taxon>
        <taxon>Oscillatoriophycideae</taxon>
        <taxon>Chroococcales</taxon>
        <taxon>Aphanothecaceae</taxon>
        <taxon>Crocosphaera</taxon>
    </lineage>
</organism>
<sequence>MDGLQQQINELNQQVTQLNHIVEQLSLQMGSSHLHSEAVVNEKLPTQPHSIASVSPSVSPSLPRTNHYQSVMDHKDILLDDSDTHTLIAPEEEPLLTTDLQVRRLTAQLTAAYNRIAALEEQLLACRMMP</sequence>
<evidence type="ECO:0000256" key="1">
    <source>
        <dbReference type="SAM" id="Coils"/>
    </source>
</evidence>
<evidence type="ECO:0000313" key="3">
    <source>
        <dbReference type="Proteomes" id="UP000003477"/>
    </source>
</evidence>
<protein>
    <submittedName>
        <fullName evidence="2">Uncharacterized protein</fullName>
    </submittedName>
</protein>